<proteinExistence type="predicted"/>
<keyword evidence="2 9" id="KW-0812">Transmembrane</keyword>
<dbReference type="GO" id="GO:0050852">
    <property type="term" value="P:T cell receptor signaling pathway"/>
    <property type="evidence" value="ECO:0007669"/>
    <property type="project" value="TreeGrafter"/>
</dbReference>
<evidence type="ECO:0000256" key="5">
    <source>
        <dbReference type="ARBA" id="ARBA00023136"/>
    </source>
</evidence>
<keyword evidence="5 9" id="KW-0472">Membrane</keyword>
<gene>
    <name evidence="11" type="ORF">P4O66_014991</name>
</gene>
<dbReference type="SUPFAM" id="SSF48726">
    <property type="entry name" value="Immunoglobulin"/>
    <property type="match status" value="2"/>
</dbReference>
<dbReference type="SMART" id="SM00409">
    <property type="entry name" value="IG"/>
    <property type="match status" value="2"/>
</dbReference>
<dbReference type="InterPro" id="IPR036179">
    <property type="entry name" value="Ig-like_dom_sf"/>
</dbReference>
<evidence type="ECO:0000256" key="7">
    <source>
        <dbReference type="ARBA" id="ARBA00023180"/>
    </source>
</evidence>
<evidence type="ECO:0000313" key="12">
    <source>
        <dbReference type="Proteomes" id="UP001239994"/>
    </source>
</evidence>
<dbReference type="Gene3D" id="2.60.40.10">
    <property type="entry name" value="Immunoglobulins"/>
    <property type="match status" value="2"/>
</dbReference>
<protein>
    <recommendedName>
        <fullName evidence="10">Immunoglobulin domain-containing protein</fullName>
    </recommendedName>
</protein>
<reference evidence="11" key="1">
    <citation type="submission" date="2023-03" db="EMBL/GenBank/DDBJ databases">
        <title>Electrophorus voltai genome.</title>
        <authorList>
            <person name="Bian C."/>
        </authorList>
    </citation>
    <scope>NUCLEOTIDE SEQUENCE</scope>
    <source>
        <strain evidence="11">CB-2022</strain>
        <tissue evidence="11">Muscle</tissue>
    </source>
</reference>
<evidence type="ECO:0000256" key="1">
    <source>
        <dbReference type="ARBA" id="ARBA00004479"/>
    </source>
</evidence>
<evidence type="ECO:0000256" key="4">
    <source>
        <dbReference type="ARBA" id="ARBA00022989"/>
    </source>
</evidence>
<dbReference type="EMBL" id="JAROKS010000022">
    <property type="protein sequence ID" value="KAK1789039.1"/>
    <property type="molecule type" value="Genomic_DNA"/>
</dbReference>
<feature type="domain" description="Immunoglobulin" evidence="10">
    <location>
        <begin position="203"/>
        <end position="311"/>
    </location>
</feature>
<dbReference type="Proteomes" id="UP001239994">
    <property type="component" value="Unassembled WGS sequence"/>
</dbReference>
<dbReference type="InterPro" id="IPR040216">
    <property type="entry name" value="CTLA4/CD28"/>
</dbReference>
<keyword evidence="7" id="KW-0325">Glycoprotein</keyword>
<feature type="domain" description="Immunoglobulin" evidence="10">
    <location>
        <begin position="60"/>
        <end position="139"/>
    </location>
</feature>
<comment type="caution">
    <text evidence="11">The sequence shown here is derived from an EMBL/GenBank/DDBJ whole genome shotgun (WGS) entry which is preliminary data.</text>
</comment>
<evidence type="ECO:0000256" key="3">
    <source>
        <dbReference type="ARBA" id="ARBA00022729"/>
    </source>
</evidence>
<evidence type="ECO:0000256" key="8">
    <source>
        <dbReference type="ARBA" id="ARBA00023319"/>
    </source>
</evidence>
<dbReference type="InterPro" id="IPR013783">
    <property type="entry name" value="Ig-like_fold"/>
</dbReference>
<name>A0AAD8Z067_9TELE</name>
<dbReference type="PANTHER" id="PTHR11494:SF8">
    <property type="entry name" value="CYTOTOXIC T-LYMPHOCYTE PROTEIN 4"/>
    <property type="match status" value="1"/>
</dbReference>
<keyword evidence="6" id="KW-1015">Disulfide bond</keyword>
<accession>A0AAD8Z067</accession>
<evidence type="ECO:0000256" key="2">
    <source>
        <dbReference type="ARBA" id="ARBA00022692"/>
    </source>
</evidence>
<dbReference type="InterPro" id="IPR013106">
    <property type="entry name" value="Ig_V-set"/>
</dbReference>
<dbReference type="GO" id="GO:0009897">
    <property type="term" value="C:external side of plasma membrane"/>
    <property type="evidence" value="ECO:0007669"/>
    <property type="project" value="TreeGrafter"/>
</dbReference>
<sequence>MLDYSVVGIIVVLSFCHPQLSESSVLSANEETIQDRNIVIRRVTANVNSTSVRCPDLQDDENITVTLYKTAVLHSTFFSRIKPRNESSEKERFQVSVNNNTVHYLIGWPRANDTGLYSCNVLTGPDNRTSRTNTFLFVKDPAPQEGKPVTSMVLVACCGLLALYSLIVTIVMGSFVHQIYTMIAILFTVIVAIPLGNGLKVSQPYYVVGREGKVSLQCTYTKRYLEEIQVSVYKGMYGQARICSALVNLSDPHIETEGRVYCRGNVSKGTVDLTIYGLTGEDTDLYRCQVEFFYPPPYISIIGNGTLVHIQESPDCPTERTEARVQDIPEPTPIQSPSLHITLLAAVLITTTITLILQVMKTVLKQQKPNQMAQIVSQKSNYKNFW</sequence>
<keyword evidence="12" id="KW-1185">Reference proteome</keyword>
<evidence type="ECO:0000313" key="11">
    <source>
        <dbReference type="EMBL" id="KAK1789039.1"/>
    </source>
</evidence>
<dbReference type="GO" id="GO:0042129">
    <property type="term" value="P:regulation of T cell proliferation"/>
    <property type="evidence" value="ECO:0007669"/>
    <property type="project" value="InterPro"/>
</dbReference>
<feature type="transmembrane region" description="Helical" evidence="9">
    <location>
        <begin position="179"/>
        <end position="196"/>
    </location>
</feature>
<dbReference type="Pfam" id="PF07686">
    <property type="entry name" value="V-set"/>
    <property type="match status" value="1"/>
</dbReference>
<feature type="transmembrane region" description="Helical" evidence="9">
    <location>
        <begin position="152"/>
        <end position="172"/>
    </location>
</feature>
<dbReference type="AlphaFoldDB" id="A0AAD8Z067"/>
<keyword evidence="8" id="KW-0393">Immunoglobulin domain</keyword>
<evidence type="ECO:0000256" key="9">
    <source>
        <dbReference type="SAM" id="Phobius"/>
    </source>
</evidence>
<dbReference type="InterPro" id="IPR003599">
    <property type="entry name" value="Ig_sub"/>
</dbReference>
<evidence type="ECO:0000259" key="10">
    <source>
        <dbReference type="SMART" id="SM00409"/>
    </source>
</evidence>
<keyword evidence="3" id="KW-0732">Signal</keyword>
<organism evidence="11 12">
    <name type="scientific">Electrophorus voltai</name>
    <dbReference type="NCBI Taxonomy" id="2609070"/>
    <lineage>
        <taxon>Eukaryota</taxon>
        <taxon>Metazoa</taxon>
        <taxon>Chordata</taxon>
        <taxon>Craniata</taxon>
        <taxon>Vertebrata</taxon>
        <taxon>Euteleostomi</taxon>
        <taxon>Actinopterygii</taxon>
        <taxon>Neopterygii</taxon>
        <taxon>Teleostei</taxon>
        <taxon>Ostariophysi</taxon>
        <taxon>Gymnotiformes</taxon>
        <taxon>Gymnotoidei</taxon>
        <taxon>Gymnotidae</taxon>
        <taxon>Electrophorus</taxon>
    </lineage>
</organism>
<comment type="subcellular location">
    <subcellularLocation>
        <location evidence="1">Membrane</location>
        <topology evidence="1">Single-pass type I membrane protein</topology>
    </subcellularLocation>
</comment>
<keyword evidence="4 9" id="KW-1133">Transmembrane helix</keyword>
<feature type="transmembrane region" description="Helical" evidence="9">
    <location>
        <begin position="339"/>
        <end position="360"/>
    </location>
</feature>
<dbReference type="PANTHER" id="PTHR11494">
    <property type="entry name" value="CYTOTOXIC T-LYMPHOCYTE PROTEIN"/>
    <property type="match status" value="1"/>
</dbReference>
<evidence type="ECO:0000256" key="6">
    <source>
        <dbReference type="ARBA" id="ARBA00023157"/>
    </source>
</evidence>